<evidence type="ECO:0000259" key="1">
    <source>
        <dbReference type="PROSITE" id="PS50878"/>
    </source>
</evidence>
<accession>A0A4S4M262</accession>
<reference evidence="2 3" key="1">
    <citation type="submission" date="2019-02" db="EMBL/GenBank/DDBJ databases">
        <title>Genome sequencing of the rare red list fungi Antrodiella citrinella (Flaviporus citrinellus).</title>
        <authorList>
            <person name="Buettner E."/>
            <person name="Kellner H."/>
        </authorList>
    </citation>
    <scope>NUCLEOTIDE SEQUENCE [LARGE SCALE GENOMIC DNA]</scope>
    <source>
        <strain evidence="2 3">DSM 108506</strain>
    </source>
</reference>
<organism evidence="2 3">
    <name type="scientific">Antrodiella citrinella</name>
    <dbReference type="NCBI Taxonomy" id="2447956"/>
    <lineage>
        <taxon>Eukaryota</taxon>
        <taxon>Fungi</taxon>
        <taxon>Dikarya</taxon>
        <taxon>Basidiomycota</taxon>
        <taxon>Agaricomycotina</taxon>
        <taxon>Agaricomycetes</taxon>
        <taxon>Polyporales</taxon>
        <taxon>Steccherinaceae</taxon>
        <taxon>Antrodiella</taxon>
    </lineage>
</organism>
<feature type="domain" description="Reverse transcriptase" evidence="1">
    <location>
        <begin position="305"/>
        <end position="585"/>
    </location>
</feature>
<dbReference type="Proteomes" id="UP000308730">
    <property type="component" value="Unassembled WGS sequence"/>
</dbReference>
<evidence type="ECO:0000313" key="3">
    <source>
        <dbReference type="Proteomes" id="UP000308730"/>
    </source>
</evidence>
<comment type="caution">
    <text evidence="2">The sequence shown here is derived from an EMBL/GenBank/DDBJ whole genome shotgun (WGS) entry which is preliminary data.</text>
</comment>
<evidence type="ECO:0000313" key="2">
    <source>
        <dbReference type="EMBL" id="THH18985.1"/>
    </source>
</evidence>
<dbReference type="PANTHER" id="PTHR47027">
    <property type="entry name" value="REVERSE TRANSCRIPTASE DOMAIN-CONTAINING PROTEIN"/>
    <property type="match status" value="1"/>
</dbReference>
<dbReference type="CDD" id="cd01650">
    <property type="entry name" value="RT_nLTR_like"/>
    <property type="match status" value="1"/>
</dbReference>
<dbReference type="SUPFAM" id="SSF56672">
    <property type="entry name" value="DNA/RNA polymerases"/>
    <property type="match status" value="1"/>
</dbReference>
<keyword evidence="3" id="KW-1185">Reference proteome</keyword>
<protein>
    <recommendedName>
        <fullName evidence="1">Reverse transcriptase domain-containing protein</fullName>
    </recommendedName>
</protein>
<name>A0A4S4M262_9APHY</name>
<dbReference type="AlphaFoldDB" id="A0A4S4M262"/>
<dbReference type="Pfam" id="PF00078">
    <property type="entry name" value="RVT_1"/>
    <property type="match status" value="1"/>
</dbReference>
<dbReference type="PROSITE" id="PS50878">
    <property type="entry name" value="RT_POL"/>
    <property type="match status" value="1"/>
</dbReference>
<dbReference type="EMBL" id="SGPM01000563">
    <property type="protein sequence ID" value="THH18985.1"/>
    <property type="molecule type" value="Genomic_DNA"/>
</dbReference>
<gene>
    <name evidence="2" type="ORF">EUX98_g8861</name>
</gene>
<sequence length="810" mass="91903">MDQSSAKTYDNYAIKKYGAELVNSNRWSVLPVEEMEDDNDLDIATRRFTTLTNKLSTEYGIEKTKSGASIKMPGSVARALKKRNALAQKITQLNLAGSEISHTLQKQFSYAQRRYNKVSTQWLQKNEMREIRDTMSDANACDLKKVWARLKAKVRHDNDADPLPTIKDKRGKLCVHKNDILNAIAEHYDDLANADSAESQDAAHWQNVDIITPVAEDMPGMNNDFSWPETLVAIRRMKINTTPGIDGVHVNLLKAMLSQECELQCSLNNPRAHTLEYIRHDLPADELPHSPLTNMGKALFPLLQKSWRSSHVPEQWNKVQVCNLFKSGDPEDMNNYRGISLISVVQKIILSVMAERLQAQCEASCFFVQEQAGFRRGEEAVAQYIAMAEIIRRRSIKGLPTYAVFVDFKKAFDKVSHEALYRILDHMGVRGRFLEYVKSVYRGSIMSVRAGGYTTREFGMKRGTRQGCPLSPILFIIFINFLFKETAHAGVKVPGLAARCPGGKYADDVLALAATSEQAKIFCDRIHAWGVKWGMALGIKKCGVMLIDEENSDEWQIHYNTTTHYATPDGDIPKVYDYKYLGITIDTTIGGEIPGLNELTFVKSQAAKGEKIMAVLRPFLRDPKWPISLKANLIRTLLMSKMLYGSEWVGYKEKNSHPIQTVMTKALRYALGVPIKAKAFDPFTICYELGLPTAQQEQTALRARLSAKLEHSKRLKTWIKTLYDKPLTSKKRSWVSATKTWETTLFHARDHDFPNGPREGFGQIDERPTNFDDYAYVYCAQFLDKVAPIYLARLFPPECPYFGEDDEEQI</sequence>
<dbReference type="OrthoDB" id="2742885at2759"/>
<proteinExistence type="predicted"/>
<dbReference type="InterPro" id="IPR043502">
    <property type="entry name" value="DNA/RNA_pol_sf"/>
</dbReference>
<dbReference type="InterPro" id="IPR000477">
    <property type="entry name" value="RT_dom"/>
</dbReference>
<dbReference type="PANTHER" id="PTHR47027:SF20">
    <property type="entry name" value="REVERSE TRANSCRIPTASE-LIKE PROTEIN WITH RNA-DIRECTED DNA POLYMERASE DOMAIN"/>
    <property type="match status" value="1"/>
</dbReference>